<proteinExistence type="predicted"/>
<evidence type="ECO:0000313" key="1">
    <source>
        <dbReference type="EMBL" id="SAM86411.1"/>
    </source>
</evidence>
<dbReference type="AlphaFoldDB" id="A0A1K0HDA0"/>
<organism evidence="1 2">
    <name type="scientific">Ustilago bromivora</name>
    <dbReference type="NCBI Taxonomy" id="307758"/>
    <lineage>
        <taxon>Eukaryota</taxon>
        <taxon>Fungi</taxon>
        <taxon>Dikarya</taxon>
        <taxon>Basidiomycota</taxon>
        <taxon>Ustilaginomycotina</taxon>
        <taxon>Ustilaginomycetes</taxon>
        <taxon>Ustilaginales</taxon>
        <taxon>Ustilaginaceae</taxon>
        <taxon>Ustilago</taxon>
    </lineage>
</organism>
<gene>
    <name evidence="1" type="ORF">UBRO_09012</name>
</gene>
<reference evidence="2" key="1">
    <citation type="submission" date="2016-04" db="EMBL/GenBank/DDBJ databases">
        <authorList>
            <person name="Guldener U."/>
            <person name="Guldener U."/>
        </authorList>
    </citation>
    <scope>NUCLEOTIDE SEQUENCE [LARGE SCALE GENOMIC DNA]</scope>
    <source>
        <strain evidence="2">UB2112</strain>
    </source>
</reference>
<dbReference type="OrthoDB" id="2541631at2759"/>
<evidence type="ECO:0000313" key="2">
    <source>
        <dbReference type="Proteomes" id="UP000179920"/>
    </source>
</evidence>
<dbReference type="EMBL" id="LT558139">
    <property type="protein sequence ID" value="SAM86411.1"/>
    <property type="molecule type" value="Genomic_DNA"/>
</dbReference>
<protein>
    <submittedName>
        <fullName evidence="1">Uncharacterized protein</fullName>
    </submittedName>
</protein>
<sequence>MANGTPASCLLFMRLCQLKISGKDINDLIDRIQSLSLEYKQASGRVVDDDALKVILINQAFAIPEYHLVVKGLTEKGQLGDYYTLAKALLDKWKSIR</sequence>
<dbReference type="Proteomes" id="UP000179920">
    <property type="component" value="Chromosome XXIII"/>
</dbReference>
<name>A0A1K0HDA0_9BASI</name>
<accession>A0A1K0HDA0</accession>